<dbReference type="Proteomes" id="UP000256297">
    <property type="component" value="Chromosome CBM2589_a"/>
</dbReference>
<proteinExistence type="predicted"/>
<dbReference type="RefSeq" id="WP_116340210.1">
    <property type="nucleotide sequence ID" value="NZ_LT976857.1"/>
</dbReference>
<dbReference type="EMBL" id="OFSP01000037">
    <property type="protein sequence ID" value="SOY64279.1"/>
    <property type="molecule type" value="Genomic_DNA"/>
</dbReference>
<sequence>MRAAWRIATDTPAYTADDASGAGAKATGGRWNRQGTPLIYAASSIALACLETLVHLGAAGLPLNRYLVRIDIPDDMWAAAGHLTAASAPVGWDVIPAGKTSLDTGEAWVRAGTSALLLVPSIVIPEEHNVLINPLHAQARRLACTKVRRWQYDARLA</sequence>
<dbReference type="SMART" id="SM00953">
    <property type="entry name" value="RES"/>
    <property type="match status" value="1"/>
</dbReference>
<name>A0A976A6X3_9BURK</name>
<organism evidence="2 3">
    <name type="scientific">Cupriavidus taiwanensis</name>
    <dbReference type="NCBI Taxonomy" id="164546"/>
    <lineage>
        <taxon>Bacteria</taxon>
        <taxon>Pseudomonadati</taxon>
        <taxon>Pseudomonadota</taxon>
        <taxon>Betaproteobacteria</taxon>
        <taxon>Burkholderiales</taxon>
        <taxon>Burkholderiaceae</taxon>
        <taxon>Cupriavidus</taxon>
    </lineage>
</organism>
<comment type="caution">
    <text evidence="2">The sequence shown here is derived from an EMBL/GenBank/DDBJ whole genome shotgun (WGS) entry which is preliminary data.</text>
</comment>
<accession>A0A976A6X3</accession>
<protein>
    <recommendedName>
        <fullName evidence="1">RES domain-containing protein</fullName>
    </recommendedName>
</protein>
<dbReference type="Pfam" id="PF08808">
    <property type="entry name" value="RES"/>
    <property type="match status" value="1"/>
</dbReference>
<evidence type="ECO:0000313" key="2">
    <source>
        <dbReference type="EMBL" id="SOY64279.1"/>
    </source>
</evidence>
<evidence type="ECO:0000259" key="1">
    <source>
        <dbReference type="SMART" id="SM00953"/>
    </source>
</evidence>
<feature type="domain" description="RES" evidence="1">
    <location>
        <begin position="18"/>
        <end position="146"/>
    </location>
</feature>
<gene>
    <name evidence="2" type="ORF">CBM2589_A70383</name>
</gene>
<evidence type="ECO:0000313" key="3">
    <source>
        <dbReference type="Proteomes" id="UP000256297"/>
    </source>
</evidence>
<dbReference type="AlphaFoldDB" id="A0A976A6X3"/>
<reference evidence="2 3" key="1">
    <citation type="submission" date="2018-01" db="EMBL/GenBank/DDBJ databases">
        <authorList>
            <person name="Clerissi C."/>
        </authorList>
    </citation>
    <scope>NUCLEOTIDE SEQUENCE [LARGE SCALE GENOMIC DNA]</scope>
    <source>
        <strain evidence="2">Cupriavidus taiwanensis STM 3521</strain>
    </source>
</reference>
<dbReference type="InterPro" id="IPR014914">
    <property type="entry name" value="RES_dom"/>
</dbReference>